<evidence type="ECO:0000313" key="10">
    <source>
        <dbReference type="EMBL" id="CDK28097.1"/>
    </source>
</evidence>
<dbReference type="EMBL" id="HG793129">
    <property type="protein sequence ID" value="CDK28097.1"/>
    <property type="molecule type" value="Genomic_DNA"/>
</dbReference>
<dbReference type="STRING" id="1382522.W6MSB7"/>
<feature type="domain" description="Ribosome-assembly protein 3 C-terminal" evidence="9">
    <location>
        <begin position="156"/>
        <end position="200"/>
    </location>
</feature>
<organism evidence="10 11">
    <name type="scientific">Kuraishia capsulata CBS 1993</name>
    <dbReference type="NCBI Taxonomy" id="1382522"/>
    <lineage>
        <taxon>Eukaryota</taxon>
        <taxon>Fungi</taxon>
        <taxon>Dikarya</taxon>
        <taxon>Ascomycota</taxon>
        <taxon>Saccharomycotina</taxon>
        <taxon>Pichiomycetes</taxon>
        <taxon>Pichiales</taxon>
        <taxon>Pichiaceae</taxon>
        <taxon>Kuraishia</taxon>
    </lineage>
</organism>
<reference evidence="10" key="2">
    <citation type="submission" date="2014-02" db="EMBL/GenBank/DDBJ databases">
        <title>Complete DNA sequence of /Kuraishia capsulata/ illustrates novel genomic features among budding yeasts (/Saccharomycotina/).</title>
        <authorList>
            <person name="Morales L."/>
            <person name="Noel B."/>
            <person name="Porcel B."/>
            <person name="Marcet-Houben M."/>
            <person name="Hullo M-F."/>
            <person name="Sacerdot C."/>
            <person name="Tekaia F."/>
            <person name="Leh-Louis V."/>
            <person name="Despons L."/>
            <person name="Khanna V."/>
            <person name="Aury J-M."/>
            <person name="Barbe V."/>
            <person name="Couloux A."/>
            <person name="Labadie K."/>
            <person name="Pelletier E."/>
            <person name="Souciet J-L."/>
            <person name="Boekhout T."/>
            <person name="Gabaldon T."/>
            <person name="Wincker P."/>
            <person name="Dujon B."/>
        </authorList>
    </citation>
    <scope>NUCLEOTIDE SEQUENCE</scope>
    <source>
        <strain evidence="10">CBS 1993</strain>
    </source>
</reference>
<comment type="function">
    <text evidence="1">Required for efficient biogenesis of the 60S ribosomal subunit.</text>
</comment>
<dbReference type="RefSeq" id="XP_022460088.1">
    <property type="nucleotide sequence ID" value="XM_022600776.1"/>
</dbReference>
<evidence type="ECO:0000256" key="1">
    <source>
        <dbReference type="ARBA" id="ARBA00003035"/>
    </source>
</evidence>
<evidence type="ECO:0000259" key="9">
    <source>
        <dbReference type="Pfam" id="PF14615"/>
    </source>
</evidence>
<name>W6MSB7_9ASCO</name>
<gene>
    <name evidence="10" type="ORF">KUCA_T00004078001</name>
</gene>
<accession>W6MSB7</accession>
<feature type="compositionally biased region" description="Acidic residues" evidence="8">
    <location>
        <begin position="66"/>
        <end position="77"/>
    </location>
</feature>
<dbReference type="HOGENOM" id="CLU_1321072_0_0_1"/>
<feature type="region of interest" description="Disordered" evidence="8">
    <location>
        <begin position="34"/>
        <end position="100"/>
    </location>
</feature>
<evidence type="ECO:0000256" key="3">
    <source>
        <dbReference type="ARBA" id="ARBA00006256"/>
    </source>
</evidence>
<proteinExistence type="inferred from homology"/>
<dbReference type="Pfam" id="PF14615">
    <property type="entry name" value="Rsa3"/>
    <property type="match status" value="1"/>
</dbReference>
<keyword evidence="5" id="KW-0690">Ribosome biogenesis</keyword>
<dbReference type="InterPro" id="IPR028217">
    <property type="entry name" value="Rsa3_C"/>
</dbReference>
<dbReference type="PANTHER" id="PTHR28127:SF1">
    <property type="entry name" value="RIBOSOME ASSEMBLY PROTEIN 3"/>
    <property type="match status" value="1"/>
</dbReference>
<dbReference type="OrthoDB" id="69550at2759"/>
<evidence type="ECO:0000313" key="11">
    <source>
        <dbReference type="Proteomes" id="UP000019384"/>
    </source>
</evidence>
<dbReference type="GeneID" id="34521476"/>
<dbReference type="PANTHER" id="PTHR28127">
    <property type="entry name" value="RIBOSOME ASSEMBLY PROTEIN 3"/>
    <property type="match status" value="1"/>
</dbReference>
<keyword evidence="6" id="KW-0539">Nucleus</keyword>
<reference evidence="10" key="1">
    <citation type="submission" date="2013-12" db="EMBL/GenBank/DDBJ databases">
        <authorList>
            <person name="Genoscope - CEA"/>
        </authorList>
    </citation>
    <scope>NUCLEOTIDE SEQUENCE</scope>
    <source>
        <strain evidence="10">CBS 1993</strain>
    </source>
</reference>
<dbReference type="GO" id="GO:0000027">
    <property type="term" value="P:ribosomal large subunit assembly"/>
    <property type="evidence" value="ECO:0007669"/>
    <property type="project" value="TreeGrafter"/>
</dbReference>
<keyword evidence="11" id="KW-1185">Reference proteome</keyword>
<comment type="similarity">
    <text evidence="3">Belongs to the RSA3 family.</text>
</comment>
<evidence type="ECO:0000256" key="2">
    <source>
        <dbReference type="ARBA" id="ARBA00004604"/>
    </source>
</evidence>
<evidence type="ECO:0000256" key="6">
    <source>
        <dbReference type="ARBA" id="ARBA00023242"/>
    </source>
</evidence>
<evidence type="ECO:0000256" key="8">
    <source>
        <dbReference type="SAM" id="MobiDB-lite"/>
    </source>
</evidence>
<evidence type="ECO:0000256" key="4">
    <source>
        <dbReference type="ARBA" id="ARBA00015339"/>
    </source>
</evidence>
<keyword evidence="7" id="KW-0687">Ribonucleoprotein</keyword>
<sequence>MRTWMLERSCGSQMWDLNFNFSYSERDYRIKGSQRYEPLHTTMAPEVRNSDKKNRRRRKKRRTEDFSSDSDSSDSVDSDTSVRHSVVEDQPAETAAPENEAVVADIDSLELPILSDSTKRDLNRLRLRPVPGSRDLDARSIAQLNADLGADKAVLNEYLKQITIAYANDLDELRSKPDFKGEASLSLLVKLLKESGNVFDKDTLKAFA</sequence>
<dbReference type="Proteomes" id="UP000019384">
    <property type="component" value="Unassembled WGS sequence"/>
</dbReference>
<dbReference type="InterPro" id="IPR051898">
    <property type="entry name" value="Ribosome_Assembly_3"/>
</dbReference>
<evidence type="ECO:0000256" key="7">
    <source>
        <dbReference type="ARBA" id="ARBA00023274"/>
    </source>
</evidence>
<dbReference type="AlphaFoldDB" id="W6MSB7"/>
<comment type="subcellular location">
    <subcellularLocation>
        <location evidence="2">Nucleus</location>
        <location evidence="2">Nucleolus</location>
    </subcellularLocation>
</comment>
<protein>
    <recommendedName>
        <fullName evidence="4">Ribosome assembly protein 3</fullName>
    </recommendedName>
</protein>
<evidence type="ECO:0000256" key="5">
    <source>
        <dbReference type="ARBA" id="ARBA00022517"/>
    </source>
</evidence>
<dbReference type="GO" id="GO:0005730">
    <property type="term" value="C:nucleolus"/>
    <property type="evidence" value="ECO:0007669"/>
    <property type="project" value="UniProtKB-SubCell"/>
</dbReference>
<dbReference type="GO" id="GO:0030687">
    <property type="term" value="C:preribosome, large subunit precursor"/>
    <property type="evidence" value="ECO:0007669"/>
    <property type="project" value="TreeGrafter"/>
</dbReference>